<dbReference type="Proteomes" id="UP001151518">
    <property type="component" value="Unassembled WGS sequence"/>
</dbReference>
<dbReference type="OrthoDB" id="206796at2759"/>
<organism evidence="2 3">
    <name type="scientific">Coemansia spiralis</name>
    <dbReference type="NCBI Taxonomy" id="417178"/>
    <lineage>
        <taxon>Eukaryota</taxon>
        <taxon>Fungi</taxon>
        <taxon>Fungi incertae sedis</taxon>
        <taxon>Zoopagomycota</taxon>
        <taxon>Kickxellomycotina</taxon>
        <taxon>Kickxellomycetes</taxon>
        <taxon>Kickxellales</taxon>
        <taxon>Kickxellaceae</taxon>
        <taxon>Coemansia</taxon>
    </lineage>
</organism>
<dbReference type="EMBL" id="JANBTW010000005">
    <property type="protein sequence ID" value="KAJ2680478.1"/>
    <property type="molecule type" value="Genomic_DNA"/>
</dbReference>
<evidence type="ECO:0008006" key="4">
    <source>
        <dbReference type="Google" id="ProtNLM"/>
    </source>
</evidence>
<dbReference type="InterPro" id="IPR018616">
    <property type="entry name" value="GUCD1"/>
</dbReference>
<feature type="region of interest" description="Disordered" evidence="1">
    <location>
        <begin position="19"/>
        <end position="42"/>
    </location>
</feature>
<evidence type="ECO:0000313" key="2">
    <source>
        <dbReference type="EMBL" id="KAJ2680478.1"/>
    </source>
</evidence>
<dbReference type="PANTHER" id="PTHR31400:SF1">
    <property type="entry name" value="PROTEIN GUCD1"/>
    <property type="match status" value="1"/>
</dbReference>
<feature type="compositionally biased region" description="Low complexity" evidence="1">
    <location>
        <begin position="19"/>
        <end position="40"/>
    </location>
</feature>
<gene>
    <name evidence="2" type="ORF">GGI25_000770</name>
</gene>
<reference evidence="2" key="1">
    <citation type="submission" date="2022-07" db="EMBL/GenBank/DDBJ databases">
        <title>Phylogenomic reconstructions and comparative analyses of Kickxellomycotina fungi.</title>
        <authorList>
            <person name="Reynolds N.K."/>
            <person name="Stajich J.E."/>
            <person name="Barry K."/>
            <person name="Grigoriev I.V."/>
            <person name="Crous P."/>
            <person name="Smith M.E."/>
        </authorList>
    </citation>
    <scope>NUCLEOTIDE SEQUENCE</scope>
    <source>
        <strain evidence="2">NRRL 3115</strain>
    </source>
</reference>
<sequence length="423" mass="46216">MSSVLERLQALVTTVISQPTLSSEQQQQQQQQASTLTSSPEIDEVKDSVSALGYTAPDSAPVATTFVVSHNTNDPPVSSVKLLYGDTLRPSSVREQRRKRRQTDATISSVSTTVSADSVSVAMSTAATAASPLPSSKQEMERLLSYRMGDLERLSRLHPVSKVLQQESWDCGLACVCMILRAFGQATCTVAKLERQAQTSSIWTIDLAFLLHRNLPHADFTYYTACVGVNPEHTKNSFYSGLLDEDEQRVMQLFSRARAEMSVRIVEIAIPLLDLKRFLVHRQYVAVLLVDSAALKCIACERSPRALSSATSSATSRAGGHGRSKSINVFRFSKPANNAPSAAANDSGAGSRSGVLSWFSRRRWAKDGYLGHYILLFAFIPSLDVFLYRNPAIPEEFCLASAATINAARTRSGTDADCIILKL</sequence>
<accession>A0A9W8GEF3</accession>
<name>A0A9W8GEF3_9FUNG</name>
<comment type="caution">
    <text evidence="2">The sequence shown here is derived from an EMBL/GenBank/DDBJ whole genome shotgun (WGS) entry which is preliminary data.</text>
</comment>
<evidence type="ECO:0000313" key="3">
    <source>
        <dbReference type="Proteomes" id="UP001151518"/>
    </source>
</evidence>
<dbReference type="AlphaFoldDB" id="A0A9W8GEF3"/>
<evidence type="ECO:0000256" key="1">
    <source>
        <dbReference type="SAM" id="MobiDB-lite"/>
    </source>
</evidence>
<dbReference type="PANTHER" id="PTHR31400">
    <property type="entry name" value="GUANYLYL CYCLASE DOMAIN CONTAINING PROTEIN 1 GUCD1"/>
    <property type="match status" value="1"/>
</dbReference>
<protein>
    <recommendedName>
        <fullName evidence="4">Guanylyl cyclase</fullName>
    </recommendedName>
</protein>
<proteinExistence type="predicted"/>
<dbReference type="Pfam" id="PF09778">
    <property type="entry name" value="Guanylate_cyc_2"/>
    <property type="match status" value="2"/>
</dbReference>